<feature type="region of interest" description="Disordered" evidence="1">
    <location>
        <begin position="392"/>
        <end position="417"/>
    </location>
</feature>
<gene>
    <name evidence="3" type="ORF">MOZ60_10420</name>
</gene>
<evidence type="ECO:0000313" key="4">
    <source>
        <dbReference type="Proteomes" id="UP001286174"/>
    </source>
</evidence>
<evidence type="ECO:0008006" key="5">
    <source>
        <dbReference type="Google" id="ProtNLM"/>
    </source>
</evidence>
<keyword evidence="4" id="KW-1185">Reference proteome</keyword>
<sequence>MPSWLNGFVTDTFRTVLWFLAKFVLQLSDMIYKVILALFNLHLEGRTGSNSWIWDFYTVVLSVTGLFILFRLLVMLFKSSFIDDTIQKIDGSTLIQRVLAIGLVLSLVPVLMPMLSSFASSAATTFPSMVGTEDITPSDIIISSGLTDFSDTSNEISISDIPDGQKAIDYLALAKINEKDGNEYKYIPNTENLAWIMLLGAITSYVMLFVGIQIVTRLVGLFLKIVLAPYALSGLVDPNDNAPSLWFRLCMSDFLTSFFQMVSIWIAMAIATHIPDGFNGIGKGIIFIGALFSIMTAPGGIAQLLGGDTGAQTGMQLMQQAVALGQGTQITMAGINTAVGAATALGGKVKTAGAAGFYSAGRMLGARSLNPVNADQRSELAQETDRVVNAIGSIGGPAGKPGGDSSGGSGALHESSGTYNAGTAVPFSSGSLYDSSDSGNNMAASSFPENVAPSYETAGEAIPESNGLSANNMSVNAARQSDANDGISIGVSSQGIAQYSDGRVTSPDSLLGRIAPSSRSGAMATTFASHMYQRSAARIFNSKEQRARIKAQTNLGTLKSAAGSSFSDYHNAVNAAQDRKLSKEFGRVMMKHKNLVESGKKYMDSHIS</sequence>
<reference evidence="3 4" key="1">
    <citation type="submission" date="2022-03" db="EMBL/GenBank/DDBJ databases">
        <title>Novel taxa within the pig intestine.</title>
        <authorList>
            <person name="Wylensek D."/>
            <person name="Bishof K."/>
            <person name="Afrizal A."/>
            <person name="Clavel T."/>
        </authorList>
    </citation>
    <scope>NUCLEOTIDE SEQUENCE [LARGE SCALE GENOMIC DNA]</scope>
    <source>
        <strain evidence="3 4">CLA-KB-P133</strain>
    </source>
</reference>
<name>A0AB35U6K8_9FIRM</name>
<keyword evidence="2" id="KW-0472">Membrane</keyword>
<feature type="transmembrane region" description="Helical" evidence="2">
    <location>
        <begin position="52"/>
        <end position="77"/>
    </location>
</feature>
<feature type="transmembrane region" description="Helical" evidence="2">
    <location>
        <begin position="218"/>
        <end position="236"/>
    </location>
</feature>
<organism evidence="3 4">
    <name type="scientific">Grylomicrobium aquisgranensis</name>
    <dbReference type="NCBI Taxonomy" id="2926318"/>
    <lineage>
        <taxon>Bacteria</taxon>
        <taxon>Bacillati</taxon>
        <taxon>Bacillota</taxon>
        <taxon>Erysipelotrichia</taxon>
        <taxon>Erysipelotrichales</taxon>
        <taxon>Erysipelotrichaceae</taxon>
        <taxon>Grylomicrobium</taxon>
    </lineage>
</organism>
<comment type="caution">
    <text evidence="3">The sequence shown here is derived from an EMBL/GenBank/DDBJ whole genome shotgun (WGS) entry which is preliminary data.</text>
</comment>
<dbReference type="RefSeq" id="WP_370596628.1">
    <property type="nucleotide sequence ID" value="NZ_JALBUR010000042.1"/>
</dbReference>
<evidence type="ECO:0000313" key="3">
    <source>
        <dbReference type="EMBL" id="MDX8420499.1"/>
    </source>
</evidence>
<feature type="compositionally biased region" description="Gly residues" evidence="1">
    <location>
        <begin position="393"/>
        <end position="410"/>
    </location>
</feature>
<feature type="transmembrane region" description="Helical" evidence="2">
    <location>
        <begin position="256"/>
        <end position="274"/>
    </location>
</feature>
<dbReference type="AlphaFoldDB" id="A0AB35U6K8"/>
<evidence type="ECO:0000256" key="2">
    <source>
        <dbReference type="SAM" id="Phobius"/>
    </source>
</evidence>
<feature type="transmembrane region" description="Helical" evidence="2">
    <location>
        <begin position="98"/>
        <end position="119"/>
    </location>
</feature>
<protein>
    <recommendedName>
        <fullName evidence="5">P-type conjugative transfer protein TrbL</fullName>
    </recommendedName>
</protein>
<dbReference type="Proteomes" id="UP001286174">
    <property type="component" value="Unassembled WGS sequence"/>
</dbReference>
<keyword evidence="2" id="KW-0812">Transmembrane</keyword>
<dbReference type="EMBL" id="JALBUR010000042">
    <property type="protein sequence ID" value="MDX8420499.1"/>
    <property type="molecule type" value="Genomic_DNA"/>
</dbReference>
<feature type="transmembrane region" description="Helical" evidence="2">
    <location>
        <begin position="12"/>
        <end position="32"/>
    </location>
</feature>
<proteinExistence type="predicted"/>
<accession>A0AB35U6K8</accession>
<evidence type="ECO:0000256" key="1">
    <source>
        <dbReference type="SAM" id="MobiDB-lite"/>
    </source>
</evidence>
<feature type="transmembrane region" description="Helical" evidence="2">
    <location>
        <begin position="193"/>
        <end position="211"/>
    </location>
</feature>
<keyword evidence="2" id="KW-1133">Transmembrane helix</keyword>
<feature type="transmembrane region" description="Helical" evidence="2">
    <location>
        <begin position="286"/>
        <end position="306"/>
    </location>
</feature>